<feature type="domain" description="Histone H2A C-terminal" evidence="2">
    <location>
        <begin position="87"/>
        <end position="116"/>
    </location>
</feature>
<dbReference type="Gramene" id="TraesROB_scaffold_158018_01G000100.1">
    <property type="protein sequence ID" value="TraesROB_scaffold_158018_01G000100.1"/>
    <property type="gene ID" value="TraesROB_scaffold_158018_01G000100"/>
</dbReference>
<dbReference type="Gramene" id="TraesCS2D02G571800.1">
    <property type="protein sequence ID" value="TraesCS2D02G571800.1"/>
    <property type="gene ID" value="TraesCS2D02G571800"/>
</dbReference>
<keyword evidence="1" id="KW-0544">Nucleosome core</keyword>
<evidence type="ECO:0000256" key="1">
    <source>
        <dbReference type="RuleBase" id="RU003767"/>
    </source>
</evidence>
<dbReference type="GO" id="GO:0000786">
    <property type="term" value="C:nucleosome"/>
    <property type="evidence" value="ECO:0000318"/>
    <property type="project" value="GO_Central"/>
</dbReference>
<evidence type="ECO:0000313" key="3">
    <source>
        <dbReference type="EnsemblPlants" id="TraesCS2D02G571800.1"/>
    </source>
</evidence>
<dbReference type="GO" id="GO:0003677">
    <property type="term" value="F:DNA binding"/>
    <property type="evidence" value="ECO:0007669"/>
    <property type="project" value="UniProtKB-KW"/>
</dbReference>
<dbReference type="GO" id="GO:0046982">
    <property type="term" value="F:protein heterodimerization activity"/>
    <property type="evidence" value="ECO:0007669"/>
    <property type="project" value="InterPro"/>
</dbReference>
<dbReference type="OMA" id="KAGMQFP"/>
<sequence>MTGKGGKPLLAAKSEKYKANISKASKAGMQQTIVGDKRVCPRAAVYTAAILEYLTAEILELAGDSCKSENLEDITPCHLQLAIRGDEDLNKLIKGTIPSGGVIPKIAKALLDKRRAGIKE</sequence>
<dbReference type="Gramene" id="TraesCAD_scaffold_048752_01G000100.1">
    <property type="protein sequence ID" value="TraesCAD_scaffold_048752_01G000100.1"/>
    <property type="gene ID" value="TraesCAD_scaffold_048752_01G000100"/>
</dbReference>
<comment type="subcellular location">
    <subcellularLocation>
        <location evidence="1">Nucleus</location>
    </subcellularLocation>
</comment>
<keyword evidence="4" id="KW-1185">Reference proteome</keyword>
<gene>
    <name evidence="3" type="primary">LOC123050861</name>
</gene>
<dbReference type="SMART" id="SM00414">
    <property type="entry name" value="H2A"/>
    <property type="match status" value="1"/>
</dbReference>
<keyword evidence="1" id="KW-0238">DNA-binding</keyword>
<dbReference type="Pfam" id="PF16211">
    <property type="entry name" value="Histone_H2A_C"/>
    <property type="match status" value="1"/>
</dbReference>
<dbReference type="SMR" id="A0A3B6DNJ6"/>
<reference evidence="3" key="2">
    <citation type="submission" date="2018-10" db="UniProtKB">
        <authorList>
            <consortium name="EnsemblPlants"/>
        </authorList>
    </citation>
    <scope>IDENTIFICATION</scope>
</reference>
<dbReference type="GO" id="GO:0031507">
    <property type="term" value="P:heterochromatin formation"/>
    <property type="evidence" value="ECO:0000318"/>
    <property type="project" value="GO_Central"/>
</dbReference>
<dbReference type="PANTHER" id="PTHR23430">
    <property type="entry name" value="HISTONE H2A"/>
    <property type="match status" value="1"/>
</dbReference>
<dbReference type="CDD" id="cd00074">
    <property type="entry name" value="HFD_H2A"/>
    <property type="match status" value="1"/>
</dbReference>
<dbReference type="AlphaFoldDB" id="A0A3B6DNJ6"/>
<dbReference type="InterPro" id="IPR002119">
    <property type="entry name" value="Histone_H2A"/>
</dbReference>
<dbReference type="Gene3D" id="1.10.20.10">
    <property type="entry name" value="Histone, subunit A"/>
    <property type="match status" value="1"/>
</dbReference>
<evidence type="ECO:0000259" key="2">
    <source>
        <dbReference type="Pfam" id="PF16211"/>
    </source>
</evidence>
<organism evidence="3">
    <name type="scientific">Triticum aestivum</name>
    <name type="common">Wheat</name>
    <dbReference type="NCBI Taxonomy" id="4565"/>
    <lineage>
        <taxon>Eukaryota</taxon>
        <taxon>Viridiplantae</taxon>
        <taxon>Streptophyta</taxon>
        <taxon>Embryophyta</taxon>
        <taxon>Tracheophyta</taxon>
        <taxon>Spermatophyta</taxon>
        <taxon>Magnoliopsida</taxon>
        <taxon>Liliopsida</taxon>
        <taxon>Poales</taxon>
        <taxon>Poaceae</taxon>
        <taxon>BOP clade</taxon>
        <taxon>Pooideae</taxon>
        <taxon>Triticodae</taxon>
        <taxon>Triticeae</taxon>
        <taxon>Triticinae</taxon>
        <taxon>Triticum</taxon>
    </lineage>
</organism>
<dbReference type="OrthoDB" id="5918422at2759"/>
<dbReference type="InterPro" id="IPR032454">
    <property type="entry name" value="Histone_H2A_C"/>
</dbReference>
<dbReference type="Gramene" id="TraesKAR2D01G0475080.1">
    <property type="protein sequence ID" value="cds.TraesKAR2D01G0475080.1"/>
    <property type="gene ID" value="TraesKAR2D01G0475080"/>
</dbReference>
<comment type="subunit">
    <text evidence="1">The nucleosome is a histone octamer containing two molecules each of H2A, H2B, H3 and H4 assembled in one H3-H4 heterotetramer and two H2A-H2B heterodimers. The octamer wraps approximately 147 bp of DNA.</text>
</comment>
<dbReference type="PRINTS" id="PR00620">
    <property type="entry name" value="HISTONEH2A"/>
</dbReference>
<dbReference type="SUPFAM" id="SSF47113">
    <property type="entry name" value="Histone-fold"/>
    <property type="match status" value="1"/>
</dbReference>
<dbReference type="RefSeq" id="XP_044329524.1">
    <property type="nucleotide sequence ID" value="XM_044473589.1"/>
</dbReference>
<dbReference type="InterPro" id="IPR009072">
    <property type="entry name" value="Histone-fold"/>
</dbReference>
<protein>
    <recommendedName>
        <fullName evidence="1">Histone H2A</fullName>
    </recommendedName>
</protein>
<dbReference type="EnsemblPlants" id="TraesCS2D02G571800.1">
    <property type="protein sequence ID" value="TraesCS2D02G571800.1"/>
    <property type="gene ID" value="TraesCS2D02G571800"/>
</dbReference>
<dbReference type="STRING" id="4565.A0A3B6DNJ6"/>
<dbReference type="GO" id="GO:0030527">
    <property type="term" value="F:structural constituent of chromatin"/>
    <property type="evidence" value="ECO:0000318"/>
    <property type="project" value="GO_Central"/>
</dbReference>
<evidence type="ECO:0000313" key="4">
    <source>
        <dbReference type="Proteomes" id="UP000019116"/>
    </source>
</evidence>
<proteinExistence type="inferred from homology"/>
<accession>A0A3B6DNJ6</accession>
<name>A0A3B6DNJ6_WHEAT</name>
<dbReference type="GO" id="GO:0005634">
    <property type="term" value="C:nucleus"/>
    <property type="evidence" value="ECO:0000318"/>
    <property type="project" value="GO_Central"/>
</dbReference>
<dbReference type="Gramene" id="TraesCS2D03G1331400.1">
    <property type="protein sequence ID" value="TraesCS2D03G1331400.1.CDS"/>
    <property type="gene ID" value="TraesCS2D03G1331400"/>
</dbReference>
<dbReference type="Proteomes" id="UP000019116">
    <property type="component" value="Chromosome 2D"/>
</dbReference>
<reference evidence="3" key="1">
    <citation type="submission" date="2018-08" db="EMBL/GenBank/DDBJ databases">
        <authorList>
            <person name="Rossello M."/>
        </authorList>
    </citation>
    <scope>NUCLEOTIDE SEQUENCE [LARGE SCALE GENOMIC DNA]</scope>
    <source>
        <strain evidence="3">cv. Chinese Spring</strain>
    </source>
</reference>
<keyword evidence="1" id="KW-0158">Chromosome</keyword>
<dbReference type="GeneID" id="123050861"/>
<keyword evidence="1" id="KW-0539">Nucleus</keyword>
<comment type="similarity">
    <text evidence="1">Belongs to the histone H2A family.</text>
</comment>